<gene>
    <name evidence="1" type="ORF">FSP39_010151</name>
</gene>
<dbReference type="EMBL" id="VSWD01000005">
    <property type="protein sequence ID" value="KAK3102278.1"/>
    <property type="molecule type" value="Genomic_DNA"/>
</dbReference>
<proteinExistence type="predicted"/>
<dbReference type="AlphaFoldDB" id="A0AA88YCE8"/>
<keyword evidence="2" id="KW-1185">Reference proteome</keyword>
<evidence type="ECO:0000313" key="1">
    <source>
        <dbReference type="EMBL" id="KAK3102278.1"/>
    </source>
</evidence>
<dbReference type="Pfam" id="PF07173">
    <property type="entry name" value="GRDP-like"/>
    <property type="match status" value="1"/>
</dbReference>
<dbReference type="Proteomes" id="UP001186944">
    <property type="component" value="Unassembled WGS sequence"/>
</dbReference>
<dbReference type="InterPro" id="IPR009836">
    <property type="entry name" value="GRDP-like"/>
</dbReference>
<organism evidence="1 2">
    <name type="scientific">Pinctada imbricata</name>
    <name type="common">Atlantic pearl-oyster</name>
    <name type="synonym">Pinctada martensii</name>
    <dbReference type="NCBI Taxonomy" id="66713"/>
    <lineage>
        <taxon>Eukaryota</taxon>
        <taxon>Metazoa</taxon>
        <taxon>Spiralia</taxon>
        <taxon>Lophotrochozoa</taxon>
        <taxon>Mollusca</taxon>
        <taxon>Bivalvia</taxon>
        <taxon>Autobranchia</taxon>
        <taxon>Pteriomorphia</taxon>
        <taxon>Pterioida</taxon>
        <taxon>Pterioidea</taxon>
        <taxon>Pteriidae</taxon>
        <taxon>Pinctada</taxon>
    </lineage>
</organism>
<dbReference type="PANTHER" id="PTHR34365">
    <property type="entry name" value="ENOLASE (DUF1399)"/>
    <property type="match status" value="1"/>
</dbReference>
<name>A0AA88YCE8_PINIB</name>
<dbReference type="PANTHER" id="PTHR34365:SF7">
    <property type="entry name" value="GLYCINE-RICH DOMAIN-CONTAINING PROTEIN 1"/>
    <property type="match status" value="1"/>
</dbReference>
<protein>
    <submittedName>
        <fullName evidence="1">Uncharacterized protein</fullName>
    </submittedName>
</protein>
<comment type="caution">
    <text evidence="1">The sequence shown here is derived from an EMBL/GenBank/DDBJ whole genome shotgun (WGS) entry which is preliminary data.</text>
</comment>
<accession>A0AA88YCE8</accession>
<evidence type="ECO:0000313" key="2">
    <source>
        <dbReference type="Proteomes" id="UP001186944"/>
    </source>
</evidence>
<sequence>MLAPRCYVKDCLNICGVIVDHSLTPTCDKRPCNSAGVKHILTIPYNVDVSNETTYIDVASSISKLGYSLEEAASRQKVFYYQVSLPHYQDTKFIESAIGRYRKFLELKQCYPTFFIVPCYDVDVVWHAHQLHPVTYKEDTKVLLREHFNHDDSVNDRSPGSKLNVSDSETRTIWRKKYGENFASFGAMFRGLPPNGKLHKMSLEKMIIQYPKKVSIVIQQVHIADESVAKKTRSLEFIGILKSGTELKLLKMKKPAIGKGMWNADTHVQEKRELEFDTGMCETFTVALYKKGLFGNMGPKNIVGKASLDILRFINNCKAVNVTDNQTVELTVGSTNVRLDFDLTIVKYRDISYTFSPGTYEECIMPEFLEDLWGPVPLTRLPKGQDNKCNVASHRLRTTNGTVEFTVRTIHSLPCLMSVVQVFYHDKLSVVCHLIGPDTLPRRDQVTKKTKLTLTPSKGERAVVIKNNDGDWAVLTGNWTGLRKGIPGEPGRRGIPGSPGHLKISLYKMATGKWARLSLKNWNNTKDFSFTLDGVHVDMNP</sequence>
<reference evidence="1" key="1">
    <citation type="submission" date="2019-08" db="EMBL/GenBank/DDBJ databases">
        <title>The improved chromosome-level genome for the pearl oyster Pinctada fucata martensii using PacBio sequencing and Hi-C.</title>
        <authorList>
            <person name="Zheng Z."/>
        </authorList>
    </citation>
    <scope>NUCLEOTIDE SEQUENCE</scope>
    <source>
        <strain evidence="1">ZZ-2019</strain>
        <tissue evidence="1">Adductor muscle</tissue>
    </source>
</reference>